<dbReference type="SUPFAM" id="SSF46894">
    <property type="entry name" value="C-terminal effector domain of the bipartite response regulators"/>
    <property type="match status" value="1"/>
</dbReference>
<dbReference type="Gene3D" id="6.10.250.690">
    <property type="match status" value="1"/>
</dbReference>
<evidence type="ECO:0000256" key="4">
    <source>
        <dbReference type="ARBA" id="ARBA00023015"/>
    </source>
</evidence>
<evidence type="ECO:0000256" key="3">
    <source>
        <dbReference type="ARBA" id="ARBA00023012"/>
    </source>
</evidence>
<evidence type="ECO:0000256" key="5">
    <source>
        <dbReference type="ARBA" id="ARBA00023125"/>
    </source>
</evidence>
<dbReference type="CDD" id="cd00383">
    <property type="entry name" value="trans_reg_C"/>
    <property type="match status" value="1"/>
</dbReference>
<dbReference type="SMART" id="SM00862">
    <property type="entry name" value="Trans_reg_C"/>
    <property type="match status" value="1"/>
</dbReference>
<evidence type="ECO:0000259" key="10">
    <source>
        <dbReference type="PROSITE" id="PS51755"/>
    </source>
</evidence>
<dbReference type="Pfam" id="PF00486">
    <property type="entry name" value="Trans_reg_C"/>
    <property type="match status" value="1"/>
</dbReference>
<feature type="domain" description="OmpR/PhoB-type" evidence="10">
    <location>
        <begin position="142"/>
        <end position="241"/>
    </location>
</feature>
<dbReference type="GO" id="GO:0000156">
    <property type="term" value="F:phosphorelay response regulator activity"/>
    <property type="evidence" value="ECO:0007669"/>
    <property type="project" value="TreeGrafter"/>
</dbReference>
<dbReference type="Pfam" id="PF00072">
    <property type="entry name" value="Response_reg"/>
    <property type="match status" value="1"/>
</dbReference>
<dbReference type="PANTHER" id="PTHR48111:SF73">
    <property type="entry name" value="ALKALINE PHOSPHATASE SYNTHESIS TRANSCRIPTIONAL REGULATORY PROTEIN PHOP"/>
    <property type="match status" value="1"/>
</dbReference>
<comment type="subcellular location">
    <subcellularLocation>
        <location evidence="1">Cytoplasm</location>
    </subcellularLocation>
</comment>
<dbReference type="InterPro" id="IPR001867">
    <property type="entry name" value="OmpR/PhoB-type_DNA-bd"/>
</dbReference>
<dbReference type="Proteomes" id="UP000183508">
    <property type="component" value="Unassembled WGS sequence"/>
</dbReference>
<proteinExistence type="predicted"/>
<feature type="domain" description="Response regulatory" evidence="9">
    <location>
        <begin position="9"/>
        <end position="125"/>
    </location>
</feature>
<reference evidence="12" key="1">
    <citation type="submission" date="2016-10" db="EMBL/GenBank/DDBJ databases">
        <authorList>
            <person name="Varghese N."/>
        </authorList>
    </citation>
    <scope>NUCLEOTIDE SEQUENCE [LARGE SCALE GENOMIC DNA]</scope>
    <source>
        <strain evidence="12">DSM 17980</strain>
    </source>
</reference>
<dbReference type="Gene3D" id="1.10.10.10">
    <property type="entry name" value="Winged helix-like DNA-binding domain superfamily/Winged helix DNA-binding domain"/>
    <property type="match status" value="1"/>
</dbReference>
<keyword evidence="4" id="KW-0805">Transcription regulation</keyword>
<dbReference type="GO" id="GO:0006355">
    <property type="term" value="P:regulation of DNA-templated transcription"/>
    <property type="evidence" value="ECO:0007669"/>
    <property type="project" value="InterPro"/>
</dbReference>
<keyword evidence="3" id="KW-0902">Two-component regulatory system</keyword>
<dbReference type="InterPro" id="IPR001789">
    <property type="entry name" value="Sig_transdc_resp-reg_receiver"/>
</dbReference>
<dbReference type="EMBL" id="FPBV01000001">
    <property type="protein sequence ID" value="SFU32360.1"/>
    <property type="molecule type" value="Genomic_DNA"/>
</dbReference>
<dbReference type="OrthoDB" id="2373414at2"/>
<gene>
    <name evidence="11" type="ORF">SAMN05421543_101109</name>
</gene>
<evidence type="ECO:0000313" key="12">
    <source>
        <dbReference type="Proteomes" id="UP000183508"/>
    </source>
</evidence>
<dbReference type="Gene3D" id="3.40.50.2300">
    <property type="match status" value="1"/>
</dbReference>
<name>A0A1I7F865_9BACL</name>
<dbReference type="PANTHER" id="PTHR48111">
    <property type="entry name" value="REGULATOR OF RPOS"/>
    <property type="match status" value="1"/>
</dbReference>
<dbReference type="FunFam" id="3.40.50.2300:FF:000001">
    <property type="entry name" value="DNA-binding response regulator PhoB"/>
    <property type="match status" value="1"/>
</dbReference>
<dbReference type="AlphaFoldDB" id="A0A1I7F865"/>
<dbReference type="GO" id="GO:0032993">
    <property type="term" value="C:protein-DNA complex"/>
    <property type="evidence" value="ECO:0007669"/>
    <property type="project" value="TreeGrafter"/>
</dbReference>
<dbReference type="FunFam" id="1.10.10.10:FF:000018">
    <property type="entry name" value="DNA-binding response regulator ResD"/>
    <property type="match status" value="1"/>
</dbReference>
<evidence type="ECO:0000256" key="6">
    <source>
        <dbReference type="ARBA" id="ARBA00023163"/>
    </source>
</evidence>
<dbReference type="InterPro" id="IPR011006">
    <property type="entry name" value="CheY-like_superfamily"/>
</dbReference>
<accession>A0A1I7F865</accession>
<dbReference type="GO" id="GO:0000976">
    <property type="term" value="F:transcription cis-regulatory region binding"/>
    <property type="evidence" value="ECO:0007669"/>
    <property type="project" value="TreeGrafter"/>
</dbReference>
<dbReference type="InterPro" id="IPR036388">
    <property type="entry name" value="WH-like_DNA-bd_sf"/>
</dbReference>
<keyword evidence="2 7" id="KW-0597">Phosphoprotein</keyword>
<sequence>MDAGGKPPKVLIVDDEESIQQLVAYNFRSAGFDTEIVGNGRDAYERMRADDGTVALVILDISLPGMDGMEVCKHLRQEHVWTPIILLTARDDELDRVLGLELGADDYVTKPFSPRELVARARAVLRRVEDRRDDAPDAGPMDDCVSAGDIVLCVSRHEVTVSGRPVELTPKEFELLRYLILHQDHVLAREQLLQQVWGYAYTPDTRIVDVHISHLRDKIEPNPKHPVYIRTVRGVGYRFTGGFRPRRES</sequence>
<dbReference type="GO" id="GO:0005829">
    <property type="term" value="C:cytosol"/>
    <property type="evidence" value="ECO:0007669"/>
    <property type="project" value="TreeGrafter"/>
</dbReference>
<evidence type="ECO:0000256" key="7">
    <source>
        <dbReference type="PROSITE-ProRule" id="PRU00169"/>
    </source>
</evidence>
<evidence type="ECO:0000313" key="11">
    <source>
        <dbReference type="EMBL" id="SFU32360.1"/>
    </source>
</evidence>
<protein>
    <submittedName>
        <fullName evidence="11">Two-component system, OmpR family, alkaline phosphatase synthesis response regulator PhoP</fullName>
    </submittedName>
</protein>
<feature type="DNA-binding region" description="OmpR/PhoB-type" evidence="8">
    <location>
        <begin position="142"/>
        <end position="241"/>
    </location>
</feature>
<organism evidence="11 12">
    <name type="scientific">Alicyclobacillus macrosporangiidus</name>
    <dbReference type="NCBI Taxonomy" id="392015"/>
    <lineage>
        <taxon>Bacteria</taxon>
        <taxon>Bacillati</taxon>
        <taxon>Bacillota</taxon>
        <taxon>Bacilli</taxon>
        <taxon>Bacillales</taxon>
        <taxon>Alicyclobacillaceae</taxon>
        <taxon>Alicyclobacillus</taxon>
    </lineage>
</organism>
<dbReference type="InterPro" id="IPR039420">
    <property type="entry name" value="WalR-like"/>
</dbReference>
<keyword evidence="5 8" id="KW-0238">DNA-binding</keyword>
<dbReference type="PROSITE" id="PS50110">
    <property type="entry name" value="RESPONSE_REGULATORY"/>
    <property type="match status" value="1"/>
</dbReference>
<dbReference type="eggNOG" id="COG0745">
    <property type="taxonomic scope" value="Bacteria"/>
</dbReference>
<dbReference type="RefSeq" id="WP_074948554.1">
    <property type="nucleotide sequence ID" value="NZ_FPBV01000001.1"/>
</dbReference>
<feature type="modified residue" description="4-aspartylphosphate" evidence="7">
    <location>
        <position position="60"/>
    </location>
</feature>
<dbReference type="SUPFAM" id="SSF52172">
    <property type="entry name" value="CheY-like"/>
    <property type="match status" value="1"/>
</dbReference>
<evidence type="ECO:0000256" key="8">
    <source>
        <dbReference type="PROSITE-ProRule" id="PRU01091"/>
    </source>
</evidence>
<dbReference type="PROSITE" id="PS51755">
    <property type="entry name" value="OMPR_PHOB"/>
    <property type="match status" value="1"/>
</dbReference>
<evidence type="ECO:0000256" key="2">
    <source>
        <dbReference type="ARBA" id="ARBA00022553"/>
    </source>
</evidence>
<evidence type="ECO:0000256" key="1">
    <source>
        <dbReference type="ARBA" id="ARBA00004496"/>
    </source>
</evidence>
<dbReference type="SMART" id="SM00448">
    <property type="entry name" value="REC"/>
    <property type="match status" value="1"/>
</dbReference>
<keyword evidence="12" id="KW-1185">Reference proteome</keyword>
<keyword evidence="6" id="KW-0804">Transcription</keyword>
<evidence type="ECO:0000259" key="9">
    <source>
        <dbReference type="PROSITE" id="PS50110"/>
    </source>
</evidence>
<dbReference type="InterPro" id="IPR016032">
    <property type="entry name" value="Sig_transdc_resp-reg_C-effctor"/>
</dbReference>
<dbReference type="STRING" id="392015.SAMN05421543_101109"/>